<dbReference type="HOGENOM" id="CLU_041653_0_0_0"/>
<keyword evidence="1" id="KW-0175">Coiled coil</keyword>
<feature type="coiled-coil region" evidence="1">
    <location>
        <begin position="19"/>
        <end position="70"/>
    </location>
</feature>
<name>C1DUV8_SULAA</name>
<proteinExistence type="predicted"/>
<dbReference type="STRING" id="204536.SULAZ_0922"/>
<keyword evidence="4" id="KW-1185">Reference proteome</keyword>
<keyword evidence="2" id="KW-0732">Signal</keyword>
<protein>
    <submittedName>
        <fullName evidence="3">Uncharacterized protein</fullName>
    </submittedName>
</protein>
<dbReference type="InterPro" id="IPR023614">
    <property type="entry name" value="Porin_dom_sf"/>
</dbReference>
<dbReference type="AlphaFoldDB" id="C1DUV8"/>
<evidence type="ECO:0000256" key="2">
    <source>
        <dbReference type="SAM" id="SignalP"/>
    </source>
</evidence>
<organism evidence="3 4">
    <name type="scientific">Sulfurihydrogenibium azorense (strain DSM 15241 / OCM 825 / Az-Fu1)</name>
    <dbReference type="NCBI Taxonomy" id="204536"/>
    <lineage>
        <taxon>Bacteria</taxon>
        <taxon>Pseudomonadati</taxon>
        <taxon>Aquificota</taxon>
        <taxon>Aquificia</taxon>
        <taxon>Aquificales</taxon>
        <taxon>Hydrogenothermaceae</taxon>
        <taxon>Sulfurihydrogenibium</taxon>
    </lineage>
</organism>
<evidence type="ECO:0000313" key="3">
    <source>
        <dbReference type="EMBL" id="ACN98176.1"/>
    </source>
</evidence>
<feature type="chain" id="PRO_5002908860" evidence="2">
    <location>
        <begin position="21"/>
        <end position="456"/>
    </location>
</feature>
<feature type="signal peptide" evidence="2">
    <location>
        <begin position="1"/>
        <end position="20"/>
    </location>
</feature>
<dbReference type="eggNOG" id="COG3074">
    <property type="taxonomic scope" value="Bacteria"/>
</dbReference>
<dbReference type="EMBL" id="CP001229">
    <property type="protein sequence ID" value="ACN98176.1"/>
    <property type="molecule type" value="Genomic_DNA"/>
</dbReference>
<accession>C1DUV8</accession>
<dbReference type="RefSeq" id="WP_012673501.1">
    <property type="nucleotide sequence ID" value="NC_012438.1"/>
</dbReference>
<dbReference type="OrthoDB" id="9768080at2"/>
<dbReference type="KEGG" id="saf:SULAZ_0922"/>
<reference evidence="3 4" key="1">
    <citation type="journal article" date="2009" name="J. Bacteriol.">
        <title>Complete and draft genome sequences of six members of the Aquificales.</title>
        <authorList>
            <person name="Reysenbach A.L."/>
            <person name="Hamamura N."/>
            <person name="Podar M."/>
            <person name="Griffiths E."/>
            <person name="Ferreira S."/>
            <person name="Hochstein R."/>
            <person name="Heidelberg J."/>
            <person name="Johnson J."/>
            <person name="Mead D."/>
            <person name="Pohorille A."/>
            <person name="Sarmiento M."/>
            <person name="Schweighofer K."/>
            <person name="Seshadri R."/>
            <person name="Voytek M.A."/>
        </authorList>
    </citation>
    <scope>NUCLEOTIDE SEQUENCE [LARGE SCALE GENOMIC DNA]</scope>
    <source>
        <strain evidence="4">Az-Fu1 / DSM 15241 / OCM 825</strain>
    </source>
</reference>
<gene>
    <name evidence="3" type="ordered locus">SULAZ_0922</name>
</gene>
<dbReference type="Gene3D" id="2.40.160.10">
    <property type="entry name" value="Porin"/>
    <property type="match status" value="1"/>
</dbReference>
<evidence type="ECO:0000256" key="1">
    <source>
        <dbReference type="SAM" id="Coils"/>
    </source>
</evidence>
<sequence length="456" mass="51661">MYKKLAVMGLIAGISVSSYANNDEKIKMLEEQIKLLQQQIQELKEAQKTASETKQETEALKEEIRKLRLEFAMPEFENKSYYGLGPAASKAMFNPKGISIGGYGELTFVHNDVNARDGAKSIADMQRFIIYLGYAFNEKLKFNSELELEHSSTSGSHGTGGGYFKTEFAFLDYNFRPEFGVRGGLLLMPVGIINEYHEPPTFPTAQRPFLETRILLSTWDEMGAGIYGKINNLEYKFYITNGLMIKGNGGYSDTQPLKNLIQRGARAVSEKVGFTGRLDYNLFDKVKVGMSFWTGDVQSKGGSDSALGLRRGTDIGNITIISPHLWYQDKGWDVRFVGASVKIDDAKKIGNDLGITRFPSKQEGFYFQVAYDILRLFKLDTMQEFYLFGNYEYLNTHKSVPAGFTKPNGHKLNVYNFGFSYKPHPLVALKADYVRLNYSPNKKDENEYRFTLGFMF</sequence>
<evidence type="ECO:0000313" key="4">
    <source>
        <dbReference type="Proteomes" id="UP000001369"/>
    </source>
</evidence>
<dbReference type="Proteomes" id="UP000001369">
    <property type="component" value="Chromosome"/>
</dbReference>
<dbReference type="SUPFAM" id="SSF56935">
    <property type="entry name" value="Porins"/>
    <property type="match status" value="1"/>
</dbReference>